<feature type="transmembrane region" description="Helical" evidence="2">
    <location>
        <begin position="181"/>
        <end position="205"/>
    </location>
</feature>
<dbReference type="AlphaFoldDB" id="A0A171B0V4"/>
<feature type="region of interest" description="Disordered" evidence="1">
    <location>
        <begin position="1"/>
        <end position="22"/>
    </location>
</feature>
<keyword evidence="2" id="KW-0812">Transmembrane</keyword>
<dbReference type="NCBIfam" id="NF038403">
    <property type="entry name" value="perm_prefix_1"/>
    <property type="match status" value="1"/>
</dbReference>
<comment type="caution">
    <text evidence="3">The sequence shown here is derived from an EMBL/GenBank/DDBJ whole genome shotgun (WGS) entry which is preliminary data.</text>
</comment>
<proteinExistence type="predicted"/>
<keyword evidence="4" id="KW-1185">Reference proteome</keyword>
<reference evidence="3 4" key="1">
    <citation type="journal article" date="2016" name="Genome Announc.">
        <title>Draft Genome Sequence of Planomonospora sphaerica JCM9374, a Rare Actinomycete.</title>
        <authorList>
            <person name="Dohra H."/>
            <person name="Suzuki T."/>
            <person name="Inoue Y."/>
            <person name="Kodani S."/>
        </authorList>
    </citation>
    <scope>NUCLEOTIDE SEQUENCE [LARGE SCALE GENOMIC DNA]</scope>
    <source>
        <strain evidence="3 4">JCM 9374</strain>
    </source>
</reference>
<protein>
    <submittedName>
        <fullName evidence="3">MFS transporter</fullName>
    </submittedName>
</protein>
<gene>
    <name evidence="3" type="ORF">PS9374_00172</name>
</gene>
<evidence type="ECO:0000313" key="3">
    <source>
        <dbReference type="EMBL" id="GAT64542.1"/>
    </source>
</evidence>
<feature type="transmembrane region" description="Helical" evidence="2">
    <location>
        <begin position="217"/>
        <end position="238"/>
    </location>
</feature>
<dbReference type="Proteomes" id="UP000077701">
    <property type="component" value="Unassembled WGS sequence"/>
</dbReference>
<name>A0A171B0V4_9ACTN</name>
<keyword evidence="2" id="KW-1133">Transmembrane helix</keyword>
<feature type="compositionally biased region" description="Low complexity" evidence="1">
    <location>
        <begin position="1"/>
        <end position="13"/>
    </location>
</feature>
<evidence type="ECO:0000256" key="2">
    <source>
        <dbReference type="SAM" id="Phobius"/>
    </source>
</evidence>
<evidence type="ECO:0000313" key="4">
    <source>
        <dbReference type="Proteomes" id="UP000077701"/>
    </source>
</evidence>
<evidence type="ECO:0000256" key="1">
    <source>
        <dbReference type="SAM" id="MobiDB-lite"/>
    </source>
</evidence>
<keyword evidence="2" id="KW-0472">Membrane</keyword>
<feature type="transmembrane region" description="Helical" evidence="2">
    <location>
        <begin position="108"/>
        <end position="130"/>
    </location>
</feature>
<accession>A0A171B0V4</accession>
<sequence>MRGRRAGVMMGAGHPWDGGPREQGEQVDAGVIDDYVAELGRTLRGPRGLRLDLVAEARDSLLDAAEALEDGGLERAEAERAAVEEFGAVHEIAPGYQEELSVAAGRRLAALLFLAVPLTAVMWTLIWKLFPTAPVAYDARPGWFVPVARAVDVTQMAIGMLGALALLALGRGRRRIRRPWLVARALALFVWAMMPVMLVMCWALMYGSNRPAGFSDYPPGLAASAVSYGFWGLQLYCATRCLSLTRGRPAAA</sequence>
<dbReference type="Pfam" id="PF22564">
    <property type="entry name" value="HAAS"/>
    <property type="match status" value="1"/>
</dbReference>
<feature type="transmembrane region" description="Helical" evidence="2">
    <location>
        <begin position="150"/>
        <end position="169"/>
    </location>
</feature>
<organism evidence="3 4">
    <name type="scientific">Planomonospora sphaerica</name>
    <dbReference type="NCBI Taxonomy" id="161355"/>
    <lineage>
        <taxon>Bacteria</taxon>
        <taxon>Bacillati</taxon>
        <taxon>Actinomycetota</taxon>
        <taxon>Actinomycetes</taxon>
        <taxon>Streptosporangiales</taxon>
        <taxon>Streptosporangiaceae</taxon>
        <taxon>Planomonospora</taxon>
    </lineage>
</organism>
<dbReference type="RefSeq" id="WP_231647086.1">
    <property type="nucleotide sequence ID" value="NZ_BDCX01000001.1"/>
</dbReference>
<reference evidence="4" key="2">
    <citation type="submission" date="2016-04" db="EMBL/GenBank/DDBJ databases">
        <title>Planomonospora sphaerica JCM9374 whole genome shotgun sequence.</title>
        <authorList>
            <person name="Suzuki T."/>
            <person name="Dohra H."/>
            <person name="Kodani S."/>
        </authorList>
    </citation>
    <scope>NUCLEOTIDE SEQUENCE [LARGE SCALE GENOMIC DNA]</scope>
    <source>
        <strain evidence="4">JCM 9374</strain>
    </source>
</reference>
<dbReference type="InterPro" id="IPR047928">
    <property type="entry name" value="Perm_prefix_1"/>
</dbReference>
<dbReference type="EMBL" id="BDCX01000001">
    <property type="protein sequence ID" value="GAT64542.1"/>
    <property type="molecule type" value="Genomic_DNA"/>
</dbReference>